<dbReference type="InterPro" id="IPR038418">
    <property type="entry name" value="6-PTP_synth/QueD_sf"/>
</dbReference>
<dbReference type="EC" id="4.-.-.-" evidence="5"/>
<dbReference type="Proteomes" id="UP000615234">
    <property type="component" value="Unassembled WGS sequence"/>
</dbReference>
<dbReference type="GO" id="GO:0046872">
    <property type="term" value="F:metal ion binding"/>
    <property type="evidence" value="ECO:0007669"/>
    <property type="project" value="UniProtKB-KW"/>
</dbReference>
<comment type="cofactor">
    <cofactor evidence="5 7">
        <name>Zn(2+)</name>
        <dbReference type="ChEBI" id="CHEBI:29105"/>
    </cofactor>
    <text evidence="5 7">Binds 1 zinc ion per subunit.</text>
</comment>
<reference evidence="8 9" key="1">
    <citation type="submission" date="2020-08" db="EMBL/GenBank/DDBJ databases">
        <title>Genome public.</title>
        <authorList>
            <person name="Liu C."/>
            <person name="Sun Q."/>
        </authorList>
    </citation>
    <scope>NUCLEOTIDE SEQUENCE [LARGE SCALE GENOMIC DNA]</scope>
    <source>
        <strain evidence="8 9">NSJ-10</strain>
    </source>
</reference>
<dbReference type="EMBL" id="JACOOX010000006">
    <property type="protein sequence ID" value="MBC5663496.1"/>
    <property type="molecule type" value="Genomic_DNA"/>
</dbReference>
<keyword evidence="9" id="KW-1185">Reference proteome</keyword>
<sequence length="140" mass="16087">MYSLKTNSSFDSAHFLAGYEGKCRNLHGHRWTVEVEVGGEKLMQDGQTRGMVVDFGDLKKDLREKTEEMDHCLIMEKGTLKEKTMEALAEEQFRIIELPVRPTAENLAKYFYEYMADKGYQVLRTTVYETPTNAATYAEA</sequence>
<dbReference type="InterPro" id="IPR007115">
    <property type="entry name" value="6-PTP_synth/QueD"/>
</dbReference>
<feature type="active site" description="Proton acceptor" evidence="6">
    <location>
        <position position="23"/>
    </location>
</feature>
<name>A0A8I0AM23_9FIRM</name>
<feature type="binding site" evidence="7">
    <location>
        <position position="14"/>
    </location>
    <ligand>
        <name>Zn(2+)</name>
        <dbReference type="ChEBI" id="CHEBI:29105"/>
    </ligand>
</feature>
<comment type="pathway">
    <text evidence="1 5">Purine metabolism; 7-cyano-7-deazaguanine biosynthesis.</text>
</comment>
<feature type="binding site" evidence="7">
    <location>
        <position position="27"/>
    </location>
    <ligand>
        <name>Zn(2+)</name>
        <dbReference type="ChEBI" id="CHEBI:29105"/>
    </ligand>
</feature>
<dbReference type="NCBIfam" id="TIGR03367">
    <property type="entry name" value="queuosine_QueD"/>
    <property type="match status" value="1"/>
</dbReference>
<dbReference type="PANTHER" id="PTHR12589:SF8">
    <property type="entry name" value="6-CARBOXY-5,6,7,8-TETRAHYDROPTERIN SYNTHASE"/>
    <property type="match status" value="1"/>
</dbReference>
<evidence type="ECO:0000313" key="9">
    <source>
        <dbReference type="Proteomes" id="UP000615234"/>
    </source>
</evidence>
<keyword evidence="5" id="KW-0671">Queuosine biosynthesis</keyword>
<evidence type="ECO:0000256" key="5">
    <source>
        <dbReference type="PIRNR" id="PIRNR006113"/>
    </source>
</evidence>
<dbReference type="SUPFAM" id="SSF55620">
    <property type="entry name" value="Tetrahydrobiopterin biosynthesis enzymes-like"/>
    <property type="match status" value="1"/>
</dbReference>
<comment type="caution">
    <text evidence="8">The sequence shown here is derived from an EMBL/GenBank/DDBJ whole genome shotgun (WGS) entry which is preliminary data.</text>
</comment>
<evidence type="ECO:0000313" key="8">
    <source>
        <dbReference type="EMBL" id="MBC5663496.1"/>
    </source>
</evidence>
<dbReference type="PIRSF" id="PIRSF006113">
    <property type="entry name" value="PTP_synth"/>
    <property type="match status" value="1"/>
</dbReference>
<proteinExistence type="inferred from homology"/>
<comment type="similarity">
    <text evidence="2 5">Belongs to the PTPS family. QueD subfamily.</text>
</comment>
<feature type="active site" description="Charge relay system" evidence="6">
    <location>
        <position position="71"/>
    </location>
</feature>
<protein>
    <recommendedName>
        <fullName evidence="3 5">6-carboxy-5,6,7,8-tetrahydropterin synthase</fullName>
        <ecNumber evidence="5">4.-.-.-</ecNumber>
    </recommendedName>
</protein>
<feature type="active site" description="Charge relay system" evidence="6">
    <location>
        <position position="129"/>
    </location>
</feature>
<feature type="binding site" evidence="7">
    <location>
        <position position="29"/>
    </location>
    <ligand>
        <name>Zn(2+)</name>
        <dbReference type="ChEBI" id="CHEBI:29105"/>
    </ligand>
</feature>
<keyword evidence="5 7" id="KW-0862">Zinc</keyword>
<evidence type="ECO:0000256" key="1">
    <source>
        <dbReference type="ARBA" id="ARBA00005061"/>
    </source>
</evidence>
<evidence type="ECO:0000256" key="4">
    <source>
        <dbReference type="ARBA" id="ARBA00048807"/>
    </source>
</evidence>
<dbReference type="GO" id="GO:0008616">
    <property type="term" value="P:tRNA queuosine(34) biosynthetic process"/>
    <property type="evidence" value="ECO:0007669"/>
    <property type="project" value="UniProtKB-KW"/>
</dbReference>
<accession>A0A8I0AM23</accession>
<gene>
    <name evidence="8" type="primary">queD</name>
    <name evidence="8" type="ORF">H8S09_11545</name>
</gene>
<organism evidence="8 9">
    <name type="scientific">Coprococcus hominis</name>
    <name type="common">ex Liu et al. 2022</name>
    <dbReference type="NCBI Taxonomy" id="2763039"/>
    <lineage>
        <taxon>Bacteria</taxon>
        <taxon>Bacillati</taxon>
        <taxon>Bacillota</taxon>
        <taxon>Clostridia</taxon>
        <taxon>Lachnospirales</taxon>
        <taxon>Lachnospiraceae</taxon>
        <taxon>Coprococcus</taxon>
    </lineage>
</organism>
<dbReference type="Gene3D" id="3.30.479.10">
    <property type="entry name" value="6-pyruvoyl tetrahydropterin synthase/QueD"/>
    <property type="match status" value="1"/>
</dbReference>
<evidence type="ECO:0000256" key="7">
    <source>
        <dbReference type="PIRSR" id="PIRSR006113-2"/>
    </source>
</evidence>
<evidence type="ECO:0000256" key="6">
    <source>
        <dbReference type="PIRSR" id="PIRSR006113-1"/>
    </source>
</evidence>
<dbReference type="AlphaFoldDB" id="A0A8I0AM23"/>
<dbReference type="UniPathway" id="UPA00391"/>
<dbReference type="Pfam" id="PF01242">
    <property type="entry name" value="PTPS"/>
    <property type="match status" value="1"/>
</dbReference>
<keyword evidence="5" id="KW-0456">Lyase</keyword>
<dbReference type="PANTHER" id="PTHR12589">
    <property type="entry name" value="PYRUVOYL TETRAHYDROBIOPTERIN SYNTHASE"/>
    <property type="match status" value="1"/>
</dbReference>
<evidence type="ECO:0000256" key="3">
    <source>
        <dbReference type="ARBA" id="ARBA00018141"/>
    </source>
</evidence>
<dbReference type="RefSeq" id="WP_117823382.1">
    <property type="nucleotide sequence ID" value="NZ_JACOOX010000006.1"/>
</dbReference>
<dbReference type="GO" id="GO:0070497">
    <property type="term" value="F:6-carboxytetrahydropterin synthase activity"/>
    <property type="evidence" value="ECO:0007669"/>
    <property type="project" value="UniProtKB-EC"/>
</dbReference>
<keyword evidence="5 7" id="KW-0479">Metal-binding</keyword>
<comment type="catalytic activity">
    <reaction evidence="4 5">
        <text>7,8-dihydroneopterin 3'-triphosphate + H2O = 6-carboxy-5,6,7,8-tetrahydropterin + triphosphate + acetaldehyde + 2 H(+)</text>
        <dbReference type="Rhea" id="RHEA:27966"/>
        <dbReference type="ChEBI" id="CHEBI:15343"/>
        <dbReference type="ChEBI" id="CHEBI:15377"/>
        <dbReference type="ChEBI" id="CHEBI:15378"/>
        <dbReference type="ChEBI" id="CHEBI:18036"/>
        <dbReference type="ChEBI" id="CHEBI:58462"/>
        <dbReference type="ChEBI" id="CHEBI:61032"/>
        <dbReference type="EC" id="4.1.2.50"/>
    </reaction>
</comment>
<evidence type="ECO:0000256" key="2">
    <source>
        <dbReference type="ARBA" id="ARBA00008900"/>
    </source>
</evidence>